<dbReference type="InterPro" id="IPR000440">
    <property type="entry name" value="NADH_UbQ/plastoQ_OxRdtase_su3"/>
</dbReference>
<feature type="transmembrane region" description="Helical" evidence="9">
    <location>
        <begin position="50"/>
        <end position="72"/>
    </location>
</feature>
<feature type="transmembrane region" description="Helical" evidence="9">
    <location>
        <begin position="84"/>
        <end position="102"/>
    </location>
</feature>
<protein>
    <recommendedName>
        <fullName evidence="3 9">NADH-ubiquinone oxidoreductase chain 3</fullName>
        <ecNumber evidence="9">7.1.1.2</ecNumber>
    </recommendedName>
</protein>
<sequence>MIAMISILILIPLALVLINSTLAQKMKTDHEVMSPFECGFTPFSKARVPFSMRFFLIAIIFLIFDVEISLILPLPLVAKSPFNLLMSSLTLYFILILILGVLKEWKDGALEWSS</sequence>
<keyword evidence="5 9" id="KW-0812">Transmembrane</keyword>
<keyword evidence="9" id="KW-1278">Translocase</keyword>
<comment type="catalytic activity">
    <reaction evidence="8 9">
        <text>a ubiquinone + NADH + 5 H(+)(in) = a ubiquinol + NAD(+) + 4 H(+)(out)</text>
        <dbReference type="Rhea" id="RHEA:29091"/>
        <dbReference type="Rhea" id="RHEA-COMP:9565"/>
        <dbReference type="Rhea" id="RHEA-COMP:9566"/>
        <dbReference type="ChEBI" id="CHEBI:15378"/>
        <dbReference type="ChEBI" id="CHEBI:16389"/>
        <dbReference type="ChEBI" id="CHEBI:17976"/>
        <dbReference type="ChEBI" id="CHEBI:57540"/>
        <dbReference type="ChEBI" id="CHEBI:57945"/>
        <dbReference type="EC" id="7.1.1.2"/>
    </reaction>
</comment>
<gene>
    <name evidence="11" type="primary">ND3</name>
</gene>
<evidence type="ECO:0000256" key="6">
    <source>
        <dbReference type="ARBA" id="ARBA00022989"/>
    </source>
</evidence>
<evidence type="ECO:0000256" key="5">
    <source>
        <dbReference type="ARBA" id="ARBA00022692"/>
    </source>
</evidence>
<keyword evidence="7 9" id="KW-0472">Membrane</keyword>
<dbReference type="GO" id="GO:0030964">
    <property type="term" value="C:NADH dehydrogenase complex"/>
    <property type="evidence" value="ECO:0007669"/>
    <property type="project" value="TreeGrafter"/>
</dbReference>
<feature type="chain" id="PRO_5025467873" description="NADH-ubiquinone oxidoreductase chain 3" evidence="10">
    <location>
        <begin position="24"/>
        <end position="114"/>
    </location>
</feature>
<keyword evidence="10" id="KW-0732">Signal</keyword>
<evidence type="ECO:0000256" key="2">
    <source>
        <dbReference type="ARBA" id="ARBA00008472"/>
    </source>
</evidence>
<proteinExistence type="inferred from homology"/>
<evidence type="ECO:0000256" key="10">
    <source>
        <dbReference type="SAM" id="SignalP"/>
    </source>
</evidence>
<organism evidence="11">
    <name type="scientific">Neelus murinus</name>
    <dbReference type="NCBI Taxonomy" id="1348065"/>
    <lineage>
        <taxon>Eukaryota</taxon>
        <taxon>Metazoa</taxon>
        <taxon>Ecdysozoa</taxon>
        <taxon>Arthropoda</taxon>
        <taxon>Hexapoda</taxon>
        <taxon>Collembola</taxon>
        <taxon>Neelipleona</taxon>
        <taxon>Neelidae</taxon>
        <taxon>Neelus</taxon>
    </lineage>
</organism>
<comment type="similarity">
    <text evidence="2 9">Belongs to the complex I subunit 3 family.</text>
</comment>
<keyword evidence="6 9" id="KW-1133">Transmembrane helix</keyword>
<keyword evidence="9" id="KW-0679">Respiratory chain</keyword>
<comment type="subcellular location">
    <subcellularLocation>
        <location evidence="1">Membrane</location>
    </subcellularLocation>
    <subcellularLocation>
        <location evidence="9">Mitochondrion membrane</location>
        <topology evidence="9">Multi-pass membrane protein</topology>
    </subcellularLocation>
</comment>
<evidence type="ECO:0000256" key="4">
    <source>
        <dbReference type="ARBA" id="ARBA00022448"/>
    </source>
</evidence>
<dbReference type="Gene3D" id="1.20.58.1610">
    <property type="entry name" value="NADH:ubiquinone/plastoquinone oxidoreductase, chain 3"/>
    <property type="match status" value="1"/>
</dbReference>
<feature type="signal peptide" evidence="10">
    <location>
        <begin position="1"/>
        <end position="23"/>
    </location>
</feature>
<reference evidence="11" key="1">
    <citation type="journal article" date="2019" name="Diversity">
        <title>Mitochondrial Genome Diversity in Collembola: Phylogeny, Dating and Gene Order.</title>
        <authorList>
            <person name="Leo C."/>
            <person name="Carapelli A."/>
            <person name="Cicconardi F."/>
            <person name="Frati F."/>
            <person name="Nardi F."/>
        </authorList>
    </citation>
    <scope>NUCLEOTIDE SEQUENCE</scope>
</reference>
<evidence type="ECO:0000256" key="8">
    <source>
        <dbReference type="ARBA" id="ARBA00049551"/>
    </source>
</evidence>
<evidence type="ECO:0000256" key="3">
    <source>
        <dbReference type="ARBA" id="ARBA00021007"/>
    </source>
</evidence>
<accession>A0A6B9IT39</accession>
<dbReference type="GO" id="GO:0031966">
    <property type="term" value="C:mitochondrial membrane"/>
    <property type="evidence" value="ECO:0007669"/>
    <property type="project" value="UniProtKB-SubCell"/>
</dbReference>
<keyword evidence="9" id="KW-0830">Ubiquinone</keyword>
<name>A0A6B9IT39_9HEXA</name>
<evidence type="ECO:0000256" key="9">
    <source>
        <dbReference type="RuleBase" id="RU003640"/>
    </source>
</evidence>
<evidence type="ECO:0000256" key="1">
    <source>
        <dbReference type="ARBA" id="ARBA00004370"/>
    </source>
</evidence>
<evidence type="ECO:0000256" key="7">
    <source>
        <dbReference type="ARBA" id="ARBA00023136"/>
    </source>
</evidence>
<dbReference type="EMBL" id="MH155200">
    <property type="protein sequence ID" value="QGZ08865.1"/>
    <property type="molecule type" value="Genomic_DNA"/>
</dbReference>
<dbReference type="InterPro" id="IPR038430">
    <property type="entry name" value="NDAH_ubi_oxred_su3_sf"/>
</dbReference>
<dbReference type="EC" id="7.1.1.2" evidence="9"/>
<keyword evidence="9" id="KW-0249">Electron transport</keyword>
<dbReference type="AlphaFoldDB" id="A0A6B9IT39"/>
<geneLocation type="mitochondrion" evidence="11"/>
<keyword evidence="4 9" id="KW-0813">Transport</keyword>
<comment type="function">
    <text evidence="9">Core subunit of the mitochondrial membrane respiratory chain NADH dehydrogenase (Complex I) which catalyzes electron transfer from NADH through the respiratory chain, using ubiquinone as an electron acceptor. Essential for the catalytic activity of complex I.</text>
</comment>
<keyword evidence="9" id="KW-0520">NAD</keyword>
<dbReference type="GO" id="GO:0008137">
    <property type="term" value="F:NADH dehydrogenase (ubiquinone) activity"/>
    <property type="evidence" value="ECO:0007669"/>
    <property type="project" value="UniProtKB-UniRule"/>
</dbReference>
<evidence type="ECO:0000313" key="11">
    <source>
        <dbReference type="EMBL" id="QGZ08865.1"/>
    </source>
</evidence>
<keyword evidence="9 11" id="KW-0496">Mitochondrion</keyword>
<dbReference type="PANTHER" id="PTHR11058">
    <property type="entry name" value="NADH-UBIQUINONE OXIDOREDUCTASE CHAIN 3"/>
    <property type="match status" value="1"/>
</dbReference>
<dbReference type="Pfam" id="PF00507">
    <property type="entry name" value="Oxidored_q4"/>
    <property type="match status" value="1"/>
</dbReference>
<dbReference type="PANTHER" id="PTHR11058:SF9">
    <property type="entry name" value="NADH-UBIQUINONE OXIDOREDUCTASE CHAIN 3"/>
    <property type="match status" value="1"/>
</dbReference>